<reference evidence="1" key="1">
    <citation type="submission" date="2020-01" db="EMBL/GenBank/DDBJ databases">
        <authorList>
            <person name="Qin S."/>
        </authorList>
    </citation>
    <scope>NUCLEOTIDE SEQUENCE</scope>
    <source>
        <strain evidence="1">CVir17-16-YZ6g</strain>
        <plasmid evidence="1">p17-15-vir-like</plasmid>
    </source>
</reference>
<dbReference type="AlphaFoldDB" id="A0A8B0SU09"/>
<geneLocation type="plasmid" evidence="1">
    <name>p17-15-vir-like</name>
</geneLocation>
<organism evidence="1">
    <name type="scientific">Klebsiella pneumoniae</name>
    <dbReference type="NCBI Taxonomy" id="573"/>
    <lineage>
        <taxon>Bacteria</taxon>
        <taxon>Pseudomonadati</taxon>
        <taxon>Pseudomonadota</taxon>
        <taxon>Gammaproteobacteria</taxon>
        <taxon>Enterobacterales</taxon>
        <taxon>Enterobacteriaceae</taxon>
        <taxon>Klebsiella/Raoultella group</taxon>
        <taxon>Klebsiella</taxon>
        <taxon>Klebsiella pneumoniae complex</taxon>
    </lineage>
</organism>
<evidence type="ECO:0000313" key="1">
    <source>
        <dbReference type="EMBL" id="QTX14706.1"/>
    </source>
</evidence>
<keyword evidence="1" id="KW-0614">Plasmid</keyword>
<dbReference type="EMBL" id="MN956836">
    <property type="protein sequence ID" value="QTX14706.1"/>
    <property type="molecule type" value="Genomic_DNA"/>
</dbReference>
<protein>
    <submittedName>
        <fullName evidence="1">Uncharacterized protein</fullName>
    </submittedName>
</protein>
<name>A0A8B0SU09_KLEPN</name>
<accession>A0A8B0SU09</accession>
<proteinExistence type="predicted"/>
<sequence length="60" mass="6925">MRCSLNMLLISGQMHRMMHDRISMTNTRKKWSTTWSGPSLPHCAGGVKRTGYSFFKVHVQ</sequence>